<dbReference type="InterPro" id="IPR047817">
    <property type="entry name" value="ABC2_TM_bact-type"/>
</dbReference>
<feature type="transmembrane region" description="Helical" evidence="9">
    <location>
        <begin position="172"/>
        <end position="191"/>
    </location>
</feature>
<dbReference type="InterPro" id="IPR013525">
    <property type="entry name" value="ABC2_TM"/>
</dbReference>
<dbReference type="AlphaFoldDB" id="A0A2I7N585"/>
<comment type="similarity">
    <text evidence="2 9">Belongs to the ABC-2 integral membrane protein family.</text>
</comment>
<dbReference type="PROSITE" id="PS51012">
    <property type="entry name" value="ABC_TM2"/>
    <property type="match status" value="1"/>
</dbReference>
<dbReference type="GO" id="GO:0140359">
    <property type="term" value="F:ABC-type transporter activity"/>
    <property type="evidence" value="ECO:0007669"/>
    <property type="project" value="InterPro"/>
</dbReference>
<evidence type="ECO:0000256" key="7">
    <source>
        <dbReference type="ARBA" id="ARBA00023047"/>
    </source>
</evidence>
<dbReference type="GO" id="GO:0015774">
    <property type="term" value="P:polysaccharide transport"/>
    <property type="evidence" value="ECO:0007669"/>
    <property type="project" value="UniProtKB-KW"/>
</dbReference>
<dbReference type="GO" id="GO:0005886">
    <property type="term" value="C:plasma membrane"/>
    <property type="evidence" value="ECO:0007669"/>
    <property type="project" value="UniProtKB-SubCell"/>
</dbReference>
<gene>
    <name evidence="11" type="ORF">CUN60_04565</name>
</gene>
<evidence type="ECO:0000256" key="9">
    <source>
        <dbReference type="RuleBase" id="RU361157"/>
    </source>
</evidence>
<keyword evidence="7" id="KW-0625">Polysaccharide transport</keyword>
<organism evidence="11 12">
    <name type="scientific">Aquella oligotrophica</name>
    <dbReference type="NCBI Taxonomy" id="2067065"/>
    <lineage>
        <taxon>Bacteria</taxon>
        <taxon>Pseudomonadati</taxon>
        <taxon>Pseudomonadota</taxon>
        <taxon>Betaproteobacteria</taxon>
        <taxon>Neisseriales</taxon>
        <taxon>Neisseriaceae</taxon>
        <taxon>Aquella</taxon>
    </lineage>
</organism>
<evidence type="ECO:0000256" key="3">
    <source>
        <dbReference type="ARBA" id="ARBA00022448"/>
    </source>
</evidence>
<dbReference type="PANTHER" id="PTHR30413:SF10">
    <property type="entry name" value="CAPSULE POLYSACCHARIDE EXPORT INNER-MEMBRANE PROTEIN CTRC"/>
    <property type="match status" value="1"/>
</dbReference>
<evidence type="ECO:0000313" key="12">
    <source>
        <dbReference type="Proteomes" id="UP000236655"/>
    </source>
</evidence>
<feature type="domain" description="ABC transmembrane type-2" evidence="10">
    <location>
        <begin position="31"/>
        <end position="254"/>
    </location>
</feature>
<feature type="transmembrane region" description="Helical" evidence="9">
    <location>
        <begin position="112"/>
        <end position="133"/>
    </location>
</feature>
<dbReference type="KEGG" id="nba:CUN60_04565"/>
<dbReference type="Proteomes" id="UP000236655">
    <property type="component" value="Chromosome"/>
</dbReference>
<comment type="subcellular location">
    <subcellularLocation>
        <location evidence="9">Cell inner membrane</location>
        <topology evidence="9">Multi-pass membrane protein</topology>
    </subcellularLocation>
    <subcellularLocation>
        <location evidence="1">Cell membrane</location>
        <topology evidence="1">Multi-pass membrane protein</topology>
    </subcellularLocation>
</comment>
<dbReference type="RefSeq" id="WP_102950890.1">
    <property type="nucleotide sequence ID" value="NZ_CP024847.1"/>
</dbReference>
<reference evidence="12" key="1">
    <citation type="submission" date="2017-11" db="EMBL/GenBank/DDBJ databases">
        <authorList>
            <person name="Chan K.G."/>
            <person name="Lee L.S."/>
        </authorList>
    </citation>
    <scope>NUCLEOTIDE SEQUENCE [LARGE SCALE GENOMIC DNA]</scope>
    <source>
        <strain evidence="12">DSM 100970</strain>
    </source>
</reference>
<keyword evidence="8 9" id="KW-0472">Membrane</keyword>
<sequence length="262" mass="30418">MKIALLAIKNRKMLLNLIKSDFKNRYLGNHLGIVWAFIQPLVMVAVYWFVFTKGFRAQAVSDVPFLLWLLAGMVPWFLLNDAIMSASNAITSQSFLVKKIVFEVKLLPLVKIGSAIIVNLAFWIFLILVCFLYGYYPNLIWLQLIYFFLCTIAISLSLSLLFSAVMPFLPDVGQILAVVFQVLFWATPVMWNPAMLHGKLTYIIKLNPFAYLVIGFRETLINQQAFWLHYNQMIYFWAFTLCCYWLGNRTFNKLRPHFADVL</sequence>
<feature type="transmembrane region" description="Helical" evidence="9">
    <location>
        <begin position="63"/>
        <end position="79"/>
    </location>
</feature>
<evidence type="ECO:0000256" key="6">
    <source>
        <dbReference type="ARBA" id="ARBA00022989"/>
    </source>
</evidence>
<evidence type="ECO:0000256" key="4">
    <source>
        <dbReference type="ARBA" id="ARBA00022475"/>
    </source>
</evidence>
<proteinExistence type="inferred from homology"/>
<evidence type="ECO:0000256" key="2">
    <source>
        <dbReference type="ARBA" id="ARBA00007783"/>
    </source>
</evidence>
<name>A0A2I7N585_9NEIS</name>
<keyword evidence="7" id="KW-0762">Sugar transport</keyword>
<feature type="transmembrane region" description="Helical" evidence="9">
    <location>
        <begin position="32"/>
        <end position="51"/>
    </location>
</feature>
<evidence type="ECO:0000313" key="11">
    <source>
        <dbReference type="EMBL" id="AUR51591.1"/>
    </source>
</evidence>
<dbReference type="EMBL" id="CP024847">
    <property type="protein sequence ID" value="AUR51591.1"/>
    <property type="molecule type" value="Genomic_DNA"/>
</dbReference>
<protein>
    <recommendedName>
        <fullName evidence="9">Transport permease protein</fullName>
    </recommendedName>
</protein>
<dbReference type="OrthoDB" id="9786910at2"/>
<keyword evidence="4 9" id="KW-1003">Cell membrane</keyword>
<keyword evidence="3 9" id="KW-0813">Transport</keyword>
<accession>A0A2I7N585</accession>
<evidence type="ECO:0000256" key="1">
    <source>
        <dbReference type="ARBA" id="ARBA00004651"/>
    </source>
</evidence>
<keyword evidence="12" id="KW-1185">Reference proteome</keyword>
<dbReference type="Pfam" id="PF01061">
    <property type="entry name" value="ABC2_membrane"/>
    <property type="match status" value="1"/>
</dbReference>
<evidence type="ECO:0000259" key="10">
    <source>
        <dbReference type="PROSITE" id="PS51012"/>
    </source>
</evidence>
<evidence type="ECO:0000256" key="8">
    <source>
        <dbReference type="ARBA" id="ARBA00023136"/>
    </source>
</evidence>
<feature type="transmembrane region" description="Helical" evidence="9">
    <location>
        <begin position="227"/>
        <end position="247"/>
    </location>
</feature>
<dbReference type="PANTHER" id="PTHR30413">
    <property type="entry name" value="INNER MEMBRANE TRANSPORT PERMEASE"/>
    <property type="match status" value="1"/>
</dbReference>
<keyword evidence="5 9" id="KW-0812">Transmembrane</keyword>
<feature type="transmembrane region" description="Helical" evidence="9">
    <location>
        <begin position="145"/>
        <end position="166"/>
    </location>
</feature>
<evidence type="ECO:0000256" key="5">
    <source>
        <dbReference type="ARBA" id="ARBA00022692"/>
    </source>
</evidence>
<dbReference type="GO" id="GO:0015920">
    <property type="term" value="P:lipopolysaccharide transport"/>
    <property type="evidence" value="ECO:0007669"/>
    <property type="project" value="TreeGrafter"/>
</dbReference>
<keyword evidence="6 9" id="KW-1133">Transmembrane helix</keyword>